<dbReference type="PROSITE" id="PS50943">
    <property type="entry name" value="HTH_CROC1"/>
    <property type="match status" value="1"/>
</dbReference>
<dbReference type="Pfam" id="PF01381">
    <property type="entry name" value="HTH_3"/>
    <property type="match status" value="1"/>
</dbReference>
<dbReference type="CDD" id="cd00093">
    <property type="entry name" value="HTH_XRE"/>
    <property type="match status" value="1"/>
</dbReference>
<evidence type="ECO:0000313" key="3">
    <source>
        <dbReference type="Proteomes" id="UP000254554"/>
    </source>
</evidence>
<dbReference type="GO" id="GO:0003677">
    <property type="term" value="F:DNA binding"/>
    <property type="evidence" value="ECO:0007669"/>
    <property type="project" value="InterPro"/>
</dbReference>
<proteinExistence type="predicted"/>
<sequence length="105" mass="11860">MITKETKASLDFIESITGSKLTFANNLLAIRQGEEMTQIEFAKQLGITRQYLCDIEHGRRFVSPKMAAEYAEILGYSKNQFVRLCLQDLLDRDGLGMIIDVQNAA</sequence>
<dbReference type="OrthoDB" id="5645441at2"/>
<organism evidence="2 3">
    <name type="scientific">Fluoribacter dumoffii</name>
    <dbReference type="NCBI Taxonomy" id="463"/>
    <lineage>
        <taxon>Bacteria</taxon>
        <taxon>Pseudomonadati</taxon>
        <taxon>Pseudomonadota</taxon>
        <taxon>Gammaproteobacteria</taxon>
        <taxon>Legionellales</taxon>
        <taxon>Legionellaceae</taxon>
        <taxon>Fluoribacter</taxon>
    </lineage>
</organism>
<dbReference type="Proteomes" id="UP000254554">
    <property type="component" value="Unassembled WGS sequence"/>
</dbReference>
<reference evidence="2 3" key="1">
    <citation type="submission" date="2018-06" db="EMBL/GenBank/DDBJ databases">
        <authorList>
            <consortium name="Pathogen Informatics"/>
            <person name="Doyle S."/>
        </authorList>
    </citation>
    <scope>NUCLEOTIDE SEQUENCE [LARGE SCALE GENOMIC DNA]</scope>
    <source>
        <strain evidence="2 3">NCTC11370</strain>
    </source>
</reference>
<name>A0A377IVS0_9GAMM</name>
<dbReference type="SUPFAM" id="SSF47413">
    <property type="entry name" value="lambda repressor-like DNA-binding domains"/>
    <property type="match status" value="1"/>
</dbReference>
<dbReference type="InterPro" id="IPR001387">
    <property type="entry name" value="Cro/C1-type_HTH"/>
</dbReference>
<gene>
    <name evidence="2" type="ORF">NCTC11370_03613</name>
</gene>
<dbReference type="AlphaFoldDB" id="A0A377IVS0"/>
<accession>A0A377IVS0</accession>
<dbReference type="InterPro" id="IPR010982">
    <property type="entry name" value="Lambda_DNA-bd_dom_sf"/>
</dbReference>
<dbReference type="RefSeq" id="WP_042237191.1">
    <property type="nucleotide sequence ID" value="NZ_JAPHPH010000003.1"/>
</dbReference>
<dbReference type="Gene3D" id="1.10.260.40">
    <property type="entry name" value="lambda repressor-like DNA-binding domains"/>
    <property type="match status" value="1"/>
</dbReference>
<dbReference type="EMBL" id="UGGT01000003">
    <property type="protein sequence ID" value="STO91635.1"/>
    <property type="molecule type" value="Genomic_DNA"/>
</dbReference>
<keyword evidence="3" id="KW-1185">Reference proteome</keyword>
<evidence type="ECO:0000313" key="2">
    <source>
        <dbReference type="EMBL" id="STO91635.1"/>
    </source>
</evidence>
<feature type="domain" description="HTH cro/C1-type" evidence="1">
    <location>
        <begin position="27"/>
        <end position="81"/>
    </location>
</feature>
<protein>
    <submittedName>
        <fullName evidence="2">Predicted transcriptional regulator</fullName>
    </submittedName>
</protein>
<dbReference type="SMART" id="SM00530">
    <property type="entry name" value="HTH_XRE"/>
    <property type="match status" value="1"/>
</dbReference>
<evidence type="ECO:0000259" key="1">
    <source>
        <dbReference type="PROSITE" id="PS50943"/>
    </source>
</evidence>